<organism evidence="2 3">
    <name type="scientific">Conyzicola nivalis</name>
    <dbReference type="NCBI Taxonomy" id="1477021"/>
    <lineage>
        <taxon>Bacteria</taxon>
        <taxon>Bacillati</taxon>
        <taxon>Actinomycetota</taxon>
        <taxon>Actinomycetes</taxon>
        <taxon>Micrococcales</taxon>
        <taxon>Microbacteriaceae</taxon>
        <taxon>Conyzicola</taxon>
    </lineage>
</organism>
<proteinExistence type="predicted"/>
<dbReference type="EMBL" id="JBEPSJ010000001">
    <property type="protein sequence ID" value="MET4581954.1"/>
    <property type="molecule type" value="Genomic_DNA"/>
</dbReference>
<sequence>MRRKLLTLAAFAAGSAMLLSGCAPSAPAGTGADSSDSADDVTLKVWSWRTEDIEKYNSIFDVYEKENPGVTVEFEAFQNTEYNQILTTGLAGSDGPDIPMVRAYGQLQPNIVAGQLEPIDGKVDGLDEIAPSVIAGAVGKEDGKTYAVPLATQTLQMFYNKDIFKENDLEVPTTWKEFVAVNETLLANDVTPIALGAKDDWILPIFADIIGSGRYGGSEFEKKVLDGSATFEDPDYVASLQLVEDMKKYMTPDVVGVSYTDSQIQFTSGQAAQFPGGSFEIATFSTQAPDMNIGSYQVPLPPKAVAEAPVTPAYADGNFAINSKSPNKEAAFKLLNWFATPEFGQLVADDLNQFSAVPGVEYSDKVMAEAWDNYEKSKAPYLLLVNFRYGEPLGTAVLGQQVQKMLLGEQDAAGAASTLQTGISQWFTPTK</sequence>
<dbReference type="InterPro" id="IPR050490">
    <property type="entry name" value="Bact_solute-bd_prot1"/>
</dbReference>
<feature type="chain" id="PRO_5046829073" evidence="1">
    <location>
        <begin position="29"/>
        <end position="431"/>
    </location>
</feature>
<accession>A0ABV2QLN0</accession>
<evidence type="ECO:0000313" key="2">
    <source>
        <dbReference type="EMBL" id="MET4581954.1"/>
    </source>
</evidence>
<dbReference type="PROSITE" id="PS51257">
    <property type="entry name" value="PROKAR_LIPOPROTEIN"/>
    <property type="match status" value="1"/>
</dbReference>
<name>A0ABV2QLN0_9MICO</name>
<dbReference type="InterPro" id="IPR006059">
    <property type="entry name" value="SBP"/>
</dbReference>
<reference evidence="2 3" key="1">
    <citation type="submission" date="2024-06" db="EMBL/GenBank/DDBJ databases">
        <title>Sorghum-associated microbial communities from plants grown in Nebraska, USA.</title>
        <authorList>
            <person name="Schachtman D."/>
        </authorList>
    </citation>
    <scope>NUCLEOTIDE SEQUENCE [LARGE SCALE GENOMIC DNA]</scope>
    <source>
        <strain evidence="2 3">2857</strain>
    </source>
</reference>
<comment type="caution">
    <text evidence="2">The sequence shown here is derived from an EMBL/GenBank/DDBJ whole genome shotgun (WGS) entry which is preliminary data.</text>
</comment>
<dbReference type="PANTHER" id="PTHR43649">
    <property type="entry name" value="ARABINOSE-BINDING PROTEIN-RELATED"/>
    <property type="match status" value="1"/>
</dbReference>
<keyword evidence="3" id="KW-1185">Reference proteome</keyword>
<dbReference type="Pfam" id="PF01547">
    <property type="entry name" value="SBP_bac_1"/>
    <property type="match status" value="1"/>
</dbReference>
<protein>
    <submittedName>
        <fullName evidence="2">Raffinose/stachyose/melibiose transport system substrate-binding protein</fullName>
    </submittedName>
</protein>
<keyword evidence="1" id="KW-0732">Signal</keyword>
<dbReference type="RefSeq" id="WP_354024111.1">
    <property type="nucleotide sequence ID" value="NZ_JBEPSJ010000001.1"/>
</dbReference>
<dbReference type="SUPFAM" id="SSF53850">
    <property type="entry name" value="Periplasmic binding protein-like II"/>
    <property type="match status" value="1"/>
</dbReference>
<dbReference type="Gene3D" id="3.40.190.10">
    <property type="entry name" value="Periplasmic binding protein-like II"/>
    <property type="match status" value="2"/>
</dbReference>
<dbReference type="Proteomes" id="UP001549257">
    <property type="component" value="Unassembled WGS sequence"/>
</dbReference>
<gene>
    <name evidence="2" type="ORF">ABIE21_001444</name>
</gene>
<evidence type="ECO:0000313" key="3">
    <source>
        <dbReference type="Proteomes" id="UP001549257"/>
    </source>
</evidence>
<feature type="signal peptide" evidence="1">
    <location>
        <begin position="1"/>
        <end position="28"/>
    </location>
</feature>
<evidence type="ECO:0000256" key="1">
    <source>
        <dbReference type="SAM" id="SignalP"/>
    </source>
</evidence>